<dbReference type="Proteomes" id="UP000287374">
    <property type="component" value="Unassembled WGS sequence"/>
</dbReference>
<dbReference type="EMBL" id="QHJG01000011">
    <property type="protein sequence ID" value="PWY56131.1"/>
    <property type="molecule type" value="Genomic_DNA"/>
</dbReference>
<dbReference type="EMBL" id="QHJG01000014">
    <property type="protein sequence ID" value="PWY55794.1"/>
    <property type="molecule type" value="Genomic_DNA"/>
</dbReference>
<reference evidence="2 4" key="1">
    <citation type="submission" date="2018-05" db="EMBL/GenBank/DDBJ databases">
        <title>Legionella qingyii sp.nov., whole genome shotgun sequence.</title>
        <authorList>
            <person name="Wu H."/>
            <person name="Zhu Q."/>
            <person name="Hu C."/>
        </authorList>
    </citation>
    <scope>NUCLEOTIDE SEQUENCE [LARGE SCALE GENOMIC DNA]</scope>
    <source>
        <strain evidence="2 4">HEB18</strain>
    </source>
</reference>
<reference evidence="3 5" key="2">
    <citation type="submission" date="2018-12" db="EMBL/GenBank/DDBJ databases">
        <title>Legionella sp,whole genome shotgun sequence.</title>
        <authorList>
            <person name="Wu H."/>
        </authorList>
    </citation>
    <scope>NUCLEOTIDE SEQUENCE [LARGE SCALE GENOMIC DNA]</scope>
    <source>
        <strain evidence="5">km489</strain>
        <strain evidence="3">Km489</strain>
    </source>
</reference>
<dbReference type="Proteomes" id="UP000247152">
    <property type="component" value="Unassembled WGS sequence"/>
</dbReference>
<gene>
    <name evidence="2" type="ORF">DGG96_08270</name>
    <name evidence="1" type="ORF">DGG96_09770</name>
    <name evidence="3" type="ORF">ELY20_08200</name>
</gene>
<proteinExistence type="predicted"/>
<dbReference type="OrthoDB" id="5634175at2"/>
<evidence type="ECO:0000313" key="5">
    <source>
        <dbReference type="Proteomes" id="UP000287374"/>
    </source>
</evidence>
<comment type="caution">
    <text evidence="2">The sequence shown here is derived from an EMBL/GenBank/DDBJ whole genome shotgun (WGS) entry which is preliminary data.</text>
</comment>
<accession>A0A317U347</accession>
<dbReference type="RefSeq" id="WP_110142262.1">
    <property type="nucleotide sequence ID" value="NZ_QHJG01000011.1"/>
</dbReference>
<organism evidence="2 4">
    <name type="scientific">Legionella qingyii</name>
    <dbReference type="NCBI Taxonomy" id="2184757"/>
    <lineage>
        <taxon>Bacteria</taxon>
        <taxon>Pseudomonadati</taxon>
        <taxon>Pseudomonadota</taxon>
        <taxon>Gammaproteobacteria</taxon>
        <taxon>Legionellales</taxon>
        <taxon>Legionellaceae</taxon>
        <taxon>Legionella</taxon>
    </lineage>
</organism>
<keyword evidence="5" id="KW-1185">Reference proteome</keyword>
<dbReference type="EMBL" id="RZGX01000009">
    <property type="protein sequence ID" value="RUR23111.1"/>
    <property type="molecule type" value="Genomic_DNA"/>
</dbReference>
<dbReference type="AlphaFoldDB" id="A0A317U347"/>
<evidence type="ECO:0000313" key="3">
    <source>
        <dbReference type="EMBL" id="RUR23111.1"/>
    </source>
</evidence>
<evidence type="ECO:0000313" key="1">
    <source>
        <dbReference type="EMBL" id="PWY55794.1"/>
    </source>
</evidence>
<name>A0A317U347_9GAMM</name>
<evidence type="ECO:0000313" key="4">
    <source>
        <dbReference type="Proteomes" id="UP000247152"/>
    </source>
</evidence>
<protein>
    <submittedName>
        <fullName evidence="2">Transposase</fullName>
    </submittedName>
</protein>
<evidence type="ECO:0000313" key="2">
    <source>
        <dbReference type="EMBL" id="PWY56131.1"/>
    </source>
</evidence>
<sequence length="176" mass="20149">MAGFFSNRAYLHHEPRPRVEYNFINVGNEQFHAVAVALIDSLQSISQRGNDATLKKILERFYLHFPKYVSNQPYLTLSERMGMLLNTSRKSELVECMAYVLRQLAVDEIYTHPLMYREVFDGLSADTPKSYLRDPEVELPSSALKALAQVLGVSITLSFKELGKELRKRDVYDGEA</sequence>